<feature type="domain" description="Carbohydrate kinase PfkB" evidence="5">
    <location>
        <begin position="9"/>
        <end position="249"/>
    </location>
</feature>
<evidence type="ECO:0000313" key="7">
    <source>
        <dbReference type="Proteomes" id="UP000807371"/>
    </source>
</evidence>
<dbReference type="PANTHER" id="PTHR43320:SF2">
    <property type="entry name" value="2-DEHYDRO-3-DEOXYGLUCONOKINASE_2-DEHYDRO-3-DEOXYGALACTONOKINASE"/>
    <property type="match status" value="1"/>
</dbReference>
<dbReference type="Proteomes" id="UP000807371">
    <property type="component" value="Unassembled WGS sequence"/>
</dbReference>
<feature type="compositionally biased region" description="Low complexity" evidence="4">
    <location>
        <begin position="247"/>
        <end position="263"/>
    </location>
</feature>
<organism evidence="6 7">
    <name type="scientific">Streptomyces pactum</name>
    <dbReference type="NCBI Taxonomy" id="68249"/>
    <lineage>
        <taxon>Bacteria</taxon>
        <taxon>Bacillati</taxon>
        <taxon>Actinomycetota</taxon>
        <taxon>Actinomycetes</taxon>
        <taxon>Kitasatosporales</taxon>
        <taxon>Streptomycetaceae</taxon>
        <taxon>Streptomyces</taxon>
    </lineage>
</organism>
<evidence type="ECO:0000256" key="1">
    <source>
        <dbReference type="ARBA" id="ARBA00010688"/>
    </source>
</evidence>
<evidence type="ECO:0000256" key="3">
    <source>
        <dbReference type="ARBA" id="ARBA00022777"/>
    </source>
</evidence>
<feature type="domain" description="Carbohydrate kinase PfkB" evidence="5">
    <location>
        <begin position="337"/>
        <end position="390"/>
    </location>
</feature>
<comment type="caution">
    <text evidence="6">The sequence shown here is derived from an EMBL/GenBank/DDBJ whole genome shotgun (WGS) entry which is preliminary data.</text>
</comment>
<dbReference type="PANTHER" id="PTHR43320">
    <property type="entry name" value="SUGAR KINASE"/>
    <property type="match status" value="1"/>
</dbReference>
<dbReference type="EMBL" id="JACYXC010000001">
    <property type="protein sequence ID" value="MBH5335140.1"/>
    <property type="molecule type" value="Genomic_DNA"/>
</dbReference>
<dbReference type="InterPro" id="IPR029056">
    <property type="entry name" value="Ribokinase-like"/>
</dbReference>
<keyword evidence="7" id="KW-1185">Reference proteome</keyword>
<protein>
    <submittedName>
        <fullName evidence="6">Sugar kinase</fullName>
    </submittedName>
</protein>
<keyword evidence="2" id="KW-0808">Transferase</keyword>
<evidence type="ECO:0000256" key="2">
    <source>
        <dbReference type="ARBA" id="ARBA00022679"/>
    </source>
</evidence>
<proteinExistence type="inferred from homology"/>
<dbReference type="SUPFAM" id="SSF53613">
    <property type="entry name" value="Ribokinase-like"/>
    <property type="match status" value="2"/>
</dbReference>
<reference evidence="6 7" key="1">
    <citation type="submission" date="2020-09" db="EMBL/GenBank/DDBJ databases">
        <title>Biosynthesis of the nuclear factor of activated T cells inhibitor NFAT-133 and its congeners in Streptomyces pactum.</title>
        <authorList>
            <person name="Zhou W."/>
            <person name="Posri P."/>
            <person name="Abugrain M.E."/>
            <person name="Weisberg A.J."/>
            <person name="Chang J.H."/>
            <person name="Mahmud T."/>
        </authorList>
    </citation>
    <scope>NUCLEOTIDE SEQUENCE [LARGE SCALE GENOMIC DNA]</scope>
    <source>
        <strain evidence="6 7">ATCC 27456</strain>
    </source>
</reference>
<gene>
    <name evidence="6" type="ORF">IHE55_10165</name>
</gene>
<feature type="compositionally biased region" description="Gly residues" evidence="4">
    <location>
        <begin position="280"/>
        <end position="293"/>
    </location>
</feature>
<evidence type="ECO:0000256" key="4">
    <source>
        <dbReference type="SAM" id="MobiDB-lite"/>
    </source>
</evidence>
<dbReference type="Gene3D" id="3.40.1190.20">
    <property type="match status" value="2"/>
</dbReference>
<feature type="region of interest" description="Disordered" evidence="4">
    <location>
        <begin position="247"/>
        <end position="334"/>
    </location>
</feature>
<evidence type="ECO:0000259" key="5">
    <source>
        <dbReference type="Pfam" id="PF00294"/>
    </source>
</evidence>
<dbReference type="InterPro" id="IPR011611">
    <property type="entry name" value="PfkB_dom"/>
</dbReference>
<evidence type="ECO:0000313" key="6">
    <source>
        <dbReference type="EMBL" id="MBH5335140.1"/>
    </source>
</evidence>
<feature type="compositionally biased region" description="Gly residues" evidence="4">
    <location>
        <begin position="317"/>
        <end position="327"/>
    </location>
</feature>
<dbReference type="GO" id="GO:0016301">
    <property type="term" value="F:kinase activity"/>
    <property type="evidence" value="ECO:0007669"/>
    <property type="project" value="UniProtKB-KW"/>
</dbReference>
<keyword evidence="3 6" id="KW-0418">Kinase</keyword>
<feature type="compositionally biased region" description="Gly residues" evidence="4">
    <location>
        <begin position="264"/>
        <end position="273"/>
    </location>
</feature>
<accession>A0ABS0NIX1</accession>
<sequence>MVAFVPTRPGPLAEVPAFTRSAGGAESNVACALARLGHRVRWISRLGTDGFGDHVLAAVAEAGVDVHGVRRDPDRPTGIYFRTAGERSWGGPDPAPDGAPPGEVVYYRAGSAASAMSPRTVARADAYGGRLLHLTGITPALSDGCRELVRELTARRPGRPWVSFDVNYRAALWRSPGPTDPEVLLELARGCDLVFVGEDEASAAWGLRGPDAVRSALPEPGVLVVKRGAAGAVAYVRPGAEAWPATAVPAPGGPADDSPARGGPEYGGPGSGPSGAAAPGPGGATGAGPGPSGTPGTRPGTAPGGGPEPSGAPGPGPSGAAGRGEGGPATAAPDARYAEPAPAVDVVAHVGAGDAFAAGFLSATLRGLPVAHRLRHGHLLAAAALTDPGDLAAPPGRALADRLVALAPDAWGRLRLGPGWTRAEPGTGTDPEAGSVTTEVPAP</sequence>
<dbReference type="CDD" id="cd01166">
    <property type="entry name" value="KdgK"/>
    <property type="match status" value="1"/>
</dbReference>
<name>A0ABS0NIX1_9ACTN</name>
<dbReference type="InterPro" id="IPR052700">
    <property type="entry name" value="Carb_kinase_PfkB-like"/>
</dbReference>
<feature type="region of interest" description="Disordered" evidence="4">
    <location>
        <begin position="417"/>
        <end position="443"/>
    </location>
</feature>
<comment type="similarity">
    <text evidence="1">Belongs to the carbohydrate kinase PfkB family.</text>
</comment>
<dbReference type="Pfam" id="PF00294">
    <property type="entry name" value="PfkB"/>
    <property type="match status" value="2"/>
</dbReference>